<reference evidence="3" key="1">
    <citation type="journal article" date="2014" name="Nat. Genet.">
        <title>The genome of the stress-tolerant wild tomato species Solanum pennellii.</title>
        <authorList>
            <person name="Bolger A."/>
            <person name="Scossa F."/>
            <person name="Bolger M.E."/>
            <person name="Lanz C."/>
            <person name="Maumus F."/>
            <person name="Tohge T."/>
            <person name="Quesneville H."/>
            <person name="Alseekh S."/>
            <person name="Sorensen I."/>
            <person name="Lichtenstein G."/>
            <person name="Fich E.A."/>
            <person name="Conte M."/>
            <person name="Keller H."/>
            <person name="Schneeberger K."/>
            <person name="Schwacke R."/>
            <person name="Ofner I."/>
            <person name="Vrebalov J."/>
            <person name="Xu Y."/>
            <person name="Osorio S."/>
            <person name="Aflitos S.A."/>
            <person name="Schijlen E."/>
            <person name="Jimenez-Gomez J.M."/>
            <person name="Ryngajllo M."/>
            <person name="Kimura S."/>
            <person name="Kumar R."/>
            <person name="Koenig D."/>
            <person name="Headland L.R."/>
            <person name="Maloof J.N."/>
            <person name="Sinha N."/>
            <person name="van Ham R.C."/>
            <person name="Lankhorst R.K."/>
            <person name="Mao L."/>
            <person name="Vogel A."/>
            <person name="Arsova B."/>
            <person name="Panstruga R."/>
            <person name="Fei Z."/>
            <person name="Rose J.K."/>
            <person name="Zamir D."/>
            <person name="Carrari F."/>
            <person name="Giovannoni J.J."/>
            <person name="Weigel D."/>
            <person name="Usadel B."/>
            <person name="Fernie A.R."/>
        </authorList>
    </citation>
    <scope>NUCLEOTIDE SEQUENCE [LARGE SCALE GENOMIC DNA]</scope>
    <source>
        <strain evidence="3">cv. LA0716</strain>
    </source>
</reference>
<proteinExistence type="predicted"/>
<feature type="compositionally biased region" description="Low complexity" evidence="2">
    <location>
        <begin position="36"/>
        <end position="51"/>
    </location>
</feature>
<organism evidence="3 4">
    <name type="scientific">Solanum pennellii</name>
    <name type="common">Tomato</name>
    <name type="synonym">Lycopersicon pennellii</name>
    <dbReference type="NCBI Taxonomy" id="28526"/>
    <lineage>
        <taxon>Eukaryota</taxon>
        <taxon>Viridiplantae</taxon>
        <taxon>Streptophyta</taxon>
        <taxon>Embryophyta</taxon>
        <taxon>Tracheophyta</taxon>
        <taxon>Spermatophyta</taxon>
        <taxon>Magnoliopsida</taxon>
        <taxon>eudicotyledons</taxon>
        <taxon>Gunneridae</taxon>
        <taxon>Pentapetalae</taxon>
        <taxon>asterids</taxon>
        <taxon>lamiids</taxon>
        <taxon>Solanales</taxon>
        <taxon>Solanaceae</taxon>
        <taxon>Solanoideae</taxon>
        <taxon>Solaneae</taxon>
        <taxon>Solanum</taxon>
        <taxon>Solanum subgen. Lycopersicon</taxon>
    </lineage>
</organism>
<accession>A0ABM1VA56</accession>
<dbReference type="Proteomes" id="UP000694930">
    <property type="component" value="Chromosome 5"/>
</dbReference>
<name>A0ABM1VA56_SOLPN</name>
<dbReference type="InterPro" id="IPR004252">
    <property type="entry name" value="Probable_transposase_24"/>
</dbReference>
<feature type="region of interest" description="Disordered" evidence="2">
    <location>
        <begin position="1"/>
        <end position="79"/>
    </location>
</feature>
<keyword evidence="1" id="KW-0175">Coiled coil</keyword>
<keyword evidence="3" id="KW-1185">Reference proteome</keyword>
<dbReference type="RefSeq" id="XP_027772624.1">
    <property type="nucleotide sequence ID" value="XM_027916823.1"/>
</dbReference>
<protein>
    <submittedName>
        <fullName evidence="4">Uncharacterized protein LOC114077131</fullName>
    </submittedName>
</protein>
<sequence length="413" mass="46679">MTTSGNATPHGYSVLPPEDNRPTSSVSRTNTHKPADSQPSSSSASQLMMLSLHIQGNSSEPNTPTTNQSDTPGHDNTQVGMRDMHNRLVIEPEGYTTVKNLYYSFNPDDAVGIISQVIKELYRDAYPTWGKFLSNLKRKIFLEFRKKCAWRPEHEAKICANFHKKATHTLASLFNKARRDNNKPSWVLPEDWAKLPVHWKYDPRFKQISEIGKNARSSTKGGSLHTSGAQSQGSVRRKLMCIIFLCEKELGRPVTQAEAFKATHIRKKKNPEDPDVWVEPRAEVTYNRYLQALEDLQQTLPEENLGLNSSNHDESMKKNLAMEKKIVELSSQAEESRARERRLELQFAGLKAQFDALLAPGGIPPCSGDVTFPPRPPQSQPTQYPMYGQQRNMTHESSSDEESDYYVANTLPH</sequence>
<gene>
    <name evidence="4" type="primary">LOC114077131</name>
</gene>
<reference evidence="4" key="2">
    <citation type="submission" date="2025-08" db="UniProtKB">
        <authorList>
            <consortium name="RefSeq"/>
        </authorList>
    </citation>
    <scope>IDENTIFICATION</scope>
</reference>
<dbReference type="Pfam" id="PF03004">
    <property type="entry name" value="Transposase_24"/>
    <property type="match status" value="1"/>
</dbReference>
<evidence type="ECO:0000313" key="3">
    <source>
        <dbReference type="Proteomes" id="UP000694930"/>
    </source>
</evidence>
<feature type="coiled-coil region" evidence="1">
    <location>
        <begin position="319"/>
        <end position="353"/>
    </location>
</feature>
<feature type="region of interest" description="Disordered" evidence="2">
    <location>
        <begin position="365"/>
        <end position="413"/>
    </location>
</feature>
<evidence type="ECO:0000256" key="2">
    <source>
        <dbReference type="SAM" id="MobiDB-lite"/>
    </source>
</evidence>
<evidence type="ECO:0000313" key="4">
    <source>
        <dbReference type="RefSeq" id="XP_027772624.1"/>
    </source>
</evidence>
<dbReference type="GeneID" id="114077131"/>
<feature type="compositionally biased region" description="Polar residues" evidence="2">
    <location>
        <begin position="54"/>
        <end position="79"/>
    </location>
</feature>
<evidence type="ECO:0000256" key="1">
    <source>
        <dbReference type="SAM" id="Coils"/>
    </source>
</evidence>